<dbReference type="AlphaFoldDB" id="A0A4D4JWR9"/>
<reference evidence="2 3" key="1">
    <citation type="journal article" date="2020" name="Int. J. Syst. Evol. Microbiol.">
        <title>Reclassification of Streptomyces castelarensis and Streptomyces sporoclivatus as later heterotypic synonyms of Streptomyces antimycoticus.</title>
        <authorList>
            <person name="Komaki H."/>
            <person name="Tamura T."/>
        </authorList>
    </citation>
    <scope>NUCLEOTIDE SEQUENCE [LARGE SCALE GENOMIC DNA]</scope>
    <source>
        <strain evidence="2 3">NBRC 12839</strain>
    </source>
</reference>
<name>A0A4D4JWR9_9ACTN</name>
<protein>
    <submittedName>
        <fullName evidence="2">Uncharacterized protein</fullName>
    </submittedName>
</protein>
<evidence type="ECO:0000256" key="1">
    <source>
        <dbReference type="SAM" id="MobiDB-lite"/>
    </source>
</evidence>
<dbReference type="EMBL" id="BJHV01000001">
    <property type="protein sequence ID" value="GDY41241.1"/>
    <property type="molecule type" value="Genomic_DNA"/>
</dbReference>
<gene>
    <name evidence="2" type="ORF">SANT12839_021230</name>
</gene>
<sequence>MPPRLCSSRSGKRAAGLRPGMTVPPCRRDDLGAVFDKLAAEFGTVQVIVDQPASIGALP</sequence>
<keyword evidence="3" id="KW-1185">Reference proteome</keyword>
<evidence type="ECO:0000313" key="3">
    <source>
        <dbReference type="Proteomes" id="UP000299290"/>
    </source>
</evidence>
<evidence type="ECO:0000313" key="2">
    <source>
        <dbReference type="EMBL" id="GDY41241.1"/>
    </source>
</evidence>
<proteinExistence type="predicted"/>
<organism evidence="2 3">
    <name type="scientific">Streptomyces antimycoticus</name>
    <dbReference type="NCBI Taxonomy" id="68175"/>
    <lineage>
        <taxon>Bacteria</taxon>
        <taxon>Bacillati</taxon>
        <taxon>Actinomycetota</taxon>
        <taxon>Actinomycetes</taxon>
        <taxon>Kitasatosporales</taxon>
        <taxon>Streptomycetaceae</taxon>
        <taxon>Streptomyces</taxon>
        <taxon>Streptomyces violaceusniger group</taxon>
    </lineage>
</organism>
<feature type="region of interest" description="Disordered" evidence="1">
    <location>
        <begin position="1"/>
        <end position="22"/>
    </location>
</feature>
<comment type="caution">
    <text evidence="2">The sequence shown here is derived from an EMBL/GenBank/DDBJ whole genome shotgun (WGS) entry which is preliminary data.</text>
</comment>
<accession>A0A4D4JWR9</accession>
<dbReference type="Proteomes" id="UP000299290">
    <property type="component" value="Unassembled WGS sequence"/>
</dbReference>